<accession>A0A927GXB1</accession>
<evidence type="ECO:0000256" key="3">
    <source>
        <dbReference type="ARBA" id="ARBA00022692"/>
    </source>
</evidence>
<evidence type="ECO:0000256" key="1">
    <source>
        <dbReference type="ARBA" id="ARBA00004141"/>
    </source>
</evidence>
<evidence type="ECO:0000256" key="2">
    <source>
        <dbReference type="ARBA" id="ARBA00022448"/>
    </source>
</evidence>
<dbReference type="RefSeq" id="WP_190766390.1">
    <property type="nucleotide sequence ID" value="NZ_JACXLD010000009.1"/>
</dbReference>
<dbReference type="AlphaFoldDB" id="A0A927GXB1"/>
<dbReference type="GO" id="GO:0015293">
    <property type="term" value="F:symporter activity"/>
    <property type="evidence" value="ECO:0007669"/>
    <property type="project" value="UniProtKB-KW"/>
</dbReference>
<feature type="transmembrane region" description="Helical" evidence="7">
    <location>
        <begin position="351"/>
        <end position="371"/>
    </location>
</feature>
<feature type="transmembrane region" description="Helical" evidence="7">
    <location>
        <begin position="259"/>
        <end position="282"/>
    </location>
</feature>
<keyword evidence="6" id="KW-0769">Symport</keyword>
<dbReference type="PANTHER" id="PTHR42948:SF1">
    <property type="entry name" value="TRANSPORTER"/>
    <property type="match status" value="1"/>
</dbReference>
<feature type="transmembrane region" description="Helical" evidence="7">
    <location>
        <begin position="180"/>
        <end position="200"/>
    </location>
</feature>
<reference evidence="8" key="1">
    <citation type="submission" date="2020-09" db="EMBL/GenBank/DDBJ databases">
        <authorList>
            <person name="Yoon J.-W."/>
        </authorList>
    </citation>
    <scope>NUCLEOTIDE SEQUENCE</scope>
    <source>
        <strain evidence="8">KMU-158</strain>
    </source>
</reference>
<dbReference type="InterPro" id="IPR037272">
    <property type="entry name" value="SNS_sf"/>
</dbReference>
<proteinExistence type="inferred from homology"/>
<evidence type="ECO:0000313" key="8">
    <source>
        <dbReference type="EMBL" id="MBD2859983.1"/>
    </source>
</evidence>
<dbReference type="NCBIfam" id="NF037979">
    <property type="entry name" value="Na_transp"/>
    <property type="match status" value="1"/>
</dbReference>
<sequence>MASSTDNTSVTWKSRWTFILAATGSAVGLGNIWKFPYITGEYGGGAFVLVYLACILLIGIPVMIAEVMAGRAGRADPAHSMKKLALESNHPPYWVLVGLIGMMAGLMIMMFYSVVAGWALEYVSQSITGQYAQQTPEEIEASFSALLASEPRQLVWHTLFSIMTGLVVAAGVTKGIGRTVDVLMPLLFICILLLIAYSFFEGDFSAGFHFMFDADFSRLSGEAVLVAMGHAFFTLSLGMGAIMAYGAYFPGNASIGKTVLAIAGMDTLIALMAGLAMFPLVFANDLTPGQGPGLMFVTLPIAFSNLPGGVVVGGIFFFLVSVAALSSSISLIEPGVAGLEKMGLPRRTSTLLLVIIAWIGGIASIQNGAVFDALDYITANIMLPLGGLLIAVFVGWVIPKPRVLTETGMSDGLAYRAWYFSLRFIAPLGIVVVFLNSLGLFKG</sequence>
<evidence type="ECO:0000256" key="6">
    <source>
        <dbReference type="RuleBase" id="RU003732"/>
    </source>
</evidence>
<comment type="caution">
    <text evidence="8">The sequence shown here is derived from an EMBL/GenBank/DDBJ whole genome shotgun (WGS) entry which is preliminary data.</text>
</comment>
<feature type="transmembrane region" description="Helical" evidence="7">
    <location>
        <begin position="16"/>
        <end position="33"/>
    </location>
</feature>
<feature type="transmembrane region" description="Helical" evidence="7">
    <location>
        <begin position="223"/>
        <end position="247"/>
    </location>
</feature>
<keyword evidence="3 6" id="KW-0812">Transmembrane</keyword>
<keyword evidence="9" id="KW-1185">Reference proteome</keyword>
<evidence type="ECO:0000256" key="7">
    <source>
        <dbReference type="SAM" id="Phobius"/>
    </source>
</evidence>
<comment type="similarity">
    <text evidence="6">Belongs to the sodium:neurotransmitter symporter (SNF) (TC 2.A.22) family.</text>
</comment>
<protein>
    <recommendedName>
        <fullName evidence="6">Transporter</fullName>
    </recommendedName>
</protein>
<comment type="subcellular location">
    <subcellularLocation>
        <location evidence="1">Membrane</location>
        <topology evidence="1">Multi-pass membrane protein</topology>
    </subcellularLocation>
</comment>
<feature type="transmembrane region" description="Helical" evidence="7">
    <location>
        <begin position="45"/>
        <end position="72"/>
    </location>
</feature>
<gene>
    <name evidence="8" type="ORF">IB286_13320</name>
</gene>
<feature type="transmembrane region" description="Helical" evidence="7">
    <location>
        <begin position="154"/>
        <end position="173"/>
    </location>
</feature>
<keyword evidence="5 7" id="KW-0472">Membrane</keyword>
<feature type="transmembrane region" description="Helical" evidence="7">
    <location>
        <begin position="377"/>
        <end position="398"/>
    </location>
</feature>
<feature type="transmembrane region" description="Helical" evidence="7">
    <location>
        <begin position="93"/>
        <end position="115"/>
    </location>
</feature>
<dbReference type="PRINTS" id="PR00176">
    <property type="entry name" value="NANEUSMPORT"/>
</dbReference>
<name>A0A927GXB1_9GAMM</name>
<dbReference type="Proteomes" id="UP000610558">
    <property type="component" value="Unassembled WGS sequence"/>
</dbReference>
<dbReference type="CDD" id="cd10336">
    <property type="entry name" value="SLC6sbd_Tyt1-Like"/>
    <property type="match status" value="1"/>
</dbReference>
<evidence type="ECO:0000256" key="5">
    <source>
        <dbReference type="ARBA" id="ARBA00023136"/>
    </source>
</evidence>
<dbReference type="GO" id="GO:0016020">
    <property type="term" value="C:membrane"/>
    <property type="evidence" value="ECO:0007669"/>
    <property type="project" value="UniProtKB-SubCell"/>
</dbReference>
<dbReference type="InterPro" id="IPR047218">
    <property type="entry name" value="YocR/YhdH-like"/>
</dbReference>
<dbReference type="InterPro" id="IPR000175">
    <property type="entry name" value="Na/ntran_symport"/>
</dbReference>
<dbReference type="PROSITE" id="PS00610">
    <property type="entry name" value="NA_NEUROTRAN_SYMP_1"/>
    <property type="match status" value="1"/>
</dbReference>
<keyword evidence="4 7" id="KW-1133">Transmembrane helix</keyword>
<dbReference type="SUPFAM" id="SSF161070">
    <property type="entry name" value="SNF-like"/>
    <property type="match status" value="1"/>
</dbReference>
<feature type="transmembrane region" description="Helical" evidence="7">
    <location>
        <begin position="302"/>
        <end position="325"/>
    </location>
</feature>
<evidence type="ECO:0000256" key="4">
    <source>
        <dbReference type="ARBA" id="ARBA00022989"/>
    </source>
</evidence>
<organism evidence="8 9">
    <name type="scientific">Spongiibacter pelagi</name>
    <dbReference type="NCBI Taxonomy" id="2760804"/>
    <lineage>
        <taxon>Bacteria</taxon>
        <taxon>Pseudomonadati</taxon>
        <taxon>Pseudomonadota</taxon>
        <taxon>Gammaproteobacteria</taxon>
        <taxon>Cellvibrionales</taxon>
        <taxon>Spongiibacteraceae</taxon>
        <taxon>Spongiibacter</taxon>
    </lineage>
</organism>
<feature type="transmembrane region" description="Helical" evidence="7">
    <location>
        <begin position="418"/>
        <end position="441"/>
    </location>
</feature>
<dbReference type="PANTHER" id="PTHR42948">
    <property type="entry name" value="TRANSPORTER"/>
    <property type="match status" value="1"/>
</dbReference>
<evidence type="ECO:0000313" key="9">
    <source>
        <dbReference type="Proteomes" id="UP000610558"/>
    </source>
</evidence>
<dbReference type="PROSITE" id="PS50267">
    <property type="entry name" value="NA_NEUROTRAN_SYMP_3"/>
    <property type="match status" value="1"/>
</dbReference>
<dbReference type="EMBL" id="JACXLD010000009">
    <property type="protein sequence ID" value="MBD2859983.1"/>
    <property type="molecule type" value="Genomic_DNA"/>
</dbReference>
<dbReference type="Pfam" id="PF00209">
    <property type="entry name" value="SNF"/>
    <property type="match status" value="2"/>
</dbReference>
<keyword evidence="2 6" id="KW-0813">Transport</keyword>